<keyword evidence="4" id="KW-1185">Reference proteome</keyword>
<dbReference type="EMBL" id="JAPFFJ010000005">
    <property type="protein sequence ID" value="KAJ6428336.1"/>
    <property type="molecule type" value="Genomic_DNA"/>
</dbReference>
<evidence type="ECO:0000256" key="1">
    <source>
        <dbReference type="SAM" id="MobiDB-lite"/>
    </source>
</evidence>
<feature type="chain" id="PRO_5042093934" evidence="2">
    <location>
        <begin position="28"/>
        <end position="86"/>
    </location>
</feature>
<gene>
    <name evidence="3" type="ORF">OIU84_023710</name>
</gene>
<reference evidence="3 4" key="1">
    <citation type="journal article" date="2023" name="Int. J. Mol. Sci.">
        <title>De Novo Assembly and Annotation of 11 Diverse Shrub Willow (Salix) Genomes Reveals Novel Gene Organization in Sex-Linked Regions.</title>
        <authorList>
            <person name="Hyden B."/>
            <person name="Feng K."/>
            <person name="Yates T.B."/>
            <person name="Jawdy S."/>
            <person name="Cereghino C."/>
            <person name="Smart L.B."/>
            <person name="Muchero W."/>
        </authorList>
    </citation>
    <scope>NUCLEOTIDE SEQUENCE [LARGE SCALE GENOMIC DNA]</scope>
    <source>
        <tissue evidence="3">Shoot tip</tissue>
    </source>
</reference>
<feature type="compositionally biased region" description="Polar residues" evidence="1">
    <location>
        <begin position="46"/>
        <end position="55"/>
    </location>
</feature>
<accession>A0AAD6PG23</accession>
<evidence type="ECO:0000256" key="2">
    <source>
        <dbReference type="SAM" id="SignalP"/>
    </source>
</evidence>
<evidence type="ECO:0000313" key="4">
    <source>
        <dbReference type="Proteomes" id="UP001162972"/>
    </source>
</evidence>
<organism evidence="3 4">
    <name type="scientific">Salix udensis</name>
    <dbReference type="NCBI Taxonomy" id="889485"/>
    <lineage>
        <taxon>Eukaryota</taxon>
        <taxon>Viridiplantae</taxon>
        <taxon>Streptophyta</taxon>
        <taxon>Embryophyta</taxon>
        <taxon>Tracheophyta</taxon>
        <taxon>Spermatophyta</taxon>
        <taxon>Magnoliopsida</taxon>
        <taxon>eudicotyledons</taxon>
        <taxon>Gunneridae</taxon>
        <taxon>Pentapetalae</taxon>
        <taxon>rosids</taxon>
        <taxon>fabids</taxon>
        <taxon>Malpighiales</taxon>
        <taxon>Salicaceae</taxon>
        <taxon>Saliceae</taxon>
        <taxon>Salix</taxon>
    </lineage>
</organism>
<protein>
    <submittedName>
        <fullName evidence="3">Uncharacterized protein</fullName>
    </submittedName>
</protein>
<keyword evidence="2" id="KW-0732">Signal</keyword>
<comment type="caution">
    <text evidence="3">The sequence shown here is derived from an EMBL/GenBank/DDBJ whole genome shotgun (WGS) entry which is preliminary data.</text>
</comment>
<sequence>MVVSRKWAFVFSAVLLLLLVGVAPATSRTNAGISAPTRRIEIEKVQSSSNSTMAARSQEEADALNEKAVADDPEEIVSMVEIACTL</sequence>
<proteinExistence type="predicted"/>
<dbReference type="Proteomes" id="UP001162972">
    <property type="component" value="Chromosome 1"/>
</dbReference>
<feature type="signal peptide" evidence="2">
    <location>
        <begin position="1"/>
        <end position="27"/>
    </location>
</feature>
<name>A0AAD6PG23_9ROSI</name>
<evidence type="ECO:0000313" key="3">
    <source>
        <dbReference type="EMBL" id="KAJ6428336.1"/>
    </source>
</evidence>
<feature type="region of interest" description="Disordered" evidence="1">
    <location>
        <begin position="46"/>
        <end position="67"/>
    </location>
</feature>
<dbReference type="AlphaFoldDB" id="A0AAD6PG23"/>